<evidence type="ECO:0000256" key="1">
    <source>
        <dbReference type="SAM" id="SignalP"/>
    </source>
</evidence>
<accession>A0A923HBQ5</accession>
<feature type="chain" id="PRO_5038100923" description="Secreted protein" evidence="1">
    <location>
        <begin position="20"/>
        <end position="224"/>
    </location>
</feature>
<keyword evidence="1" id="KW-0732">Signal</keyword>
<protein>
    <recommendedName>
        <fullName evidence="4">Secreted protein</fullName>
    </recommendedName>
</protein>
<sequence length="224" mass="25239">MRLILICIVLFAFASKANAQIDTKKESNRSIPAIISPKDSIDTKKIVPVKPEENDDFKELNAPKVVSKLEFPEKEFSMFPDEEFGNPGELHEKKLKKLNKEVLPEYYGETAGLKEDAFWGDYKTTADYINILVRDYSAIDGDLLHIMVNDDIIASNIYLQSGYKGLKLDLVEGLNRIDFIAVNTGASGPNTAEYKIVDDKLKVISRKVWALEKGIKVTIIILKE</sequence>
<gene>
    <name evidence="2" type="ORF">H7U19_10860</name>
</gene>
<proteinExistence type="predicted"/>
<evidence type="ECO:0000313" key="2">
    <source>
        <dbReference type="EMBL" id="MBC3758907.1"/>
    </source>
</evidence>
<feature type="signal peptide" evidence="1">
    <location>
        <begin position="1"/>
        <end position="19"/>
    </location>
</feature>
<name>A0A923HBQ5_9FLAO</name>
<dbReference type="Proteomes" id="UP000656244">
    <property type="component" value="Unassembled WGS sequence"/>
</dbReference>
<evidence type="ECO:0008006" key="4">
    <source>
        <dbReference type="Google" id="ProtNLM"/>
    </source>
</evidence>
<evidence type="ECO:0000313" key="3">
    <source>
        <dbReference type="Proteomes" id="UP000656244"/>
    </source>
</evidence>
<dbReference type="AlphaFoldDB" id="A0A923HBQ5"/>
<organism evidence="2 3">
    <name type="scientific">Hyunsoonleella aquatilis</name>
    <dbReference type="NCBI Taxonomy" id="2762758"/>
    <lineage>
        <taxon>Bacteria</taxon>
        <taxon>Pseudomonadati</taxon>
        <taxon>Bacteroidota</taxon>
        <taxon>Flavobacteriia</taxon>
        <taxon>Flavobacteriales</taxon>
        <taxon>Flavobacteriaceae</taxon>
    </lineage>
</organism>
<dbReference type="RefSeq" id="WP_186562232.1">
    <property type="nucleotide sequence ID" value="NZ_JACNMF010000003.1"/>
</dbReference>
<keyword evidence="3" id="KW-1185">Reference proteome</keyword>
<comment type="caution">
    <text evidence="2">The sequence shown here is derived from an EMBL/GenBank/DDBJ whole genome shotgun (WGS) entry which is preliminary data.</text>
</comment>
<reference evidence="2" key="1">
    <citation type="submission" date="2020-08" db="EMBL/GenBank/DDBJ databases">
        <title>Hyunsoonleella sp. strain SJ7 genome sequencing and assembly.</title>
        <authorList>
            <person name="Kim I."/>
        </authorList>
    </citation>
    <scope>NUCLEOTIDE SEQUENCE</scope>
    <source>
        <strain evidence="2">SJ7</strain>
    </source>
</reference>
<dbReference type="EMBL" id="JACNMF010000003">
    <property type="protein sequence ID" value="MBC3758907.1"/>
    <property type="molecule type" value="Genomic_DNA"/>
</dbReference>